<dbReference type="Proteomes" id="UP000076490">
    <property type="component" value="Unassembled WGS sequence"/>
</dbReference>
<evidence type="ECO:0000313" key="2">
    <source>
        <dbReference type="Proteomes" id="UP000076490"/>
    </source>
</evidence>
<proteinExistence type="predicted"/>
<dbReference type="AlphaFoldDB" id="A0A165H1G0"/>
<organism evidence="1 2">
    <name type="scientific">Bhargavaea cecembensis</name>
    <dbReference type="NCBI Taxonomy" id="394098"/>
    <lineage>
        <taxon>Bacteria</taxon>
        <taxon>Bacillati</taxon>
        <taxon>Bacillota</taxon>
        <taxon>Bacilli</taxon>
        <taxon>Bacillales</taxon>
        <taxon>Caryophanaceae</taxon>
        <taxon>Bhargavaea</taxon>
    </lineage>
</organism>
<evidence type="ECO:0000313" key="1">
    <source>
        <dbReference type="EMBL" id="KZE38504.1"/>
    </source>
</evidence>
<reference evidence="1 2" key="1">
    <citation type="submission" date="2016-01" db="EMBL/GenBank/DDBJ databases">
        <title>Whole genome sequencing of Bhargavaea cecembensis T14.</title>
        <authorList>
            <person name="Hong K.W."/>
        </authorList>
    </citation>
    <scope>NUCLEOTIDE SEQUENCE [LARGE SCALE GENOMIC DNA]</scope>
    <source>
        <strain evidence="1 2">T14</strain>
    </source>
</reference>
<dbReference type="RefSeq" id="WP_063180060.1">
    <property type="nucleotide sequence ID" value="NZ_LQNT01000009.1"/>
</dbReference>
<accession>A0A165H1G0</accession>
<comment type="caution">
    <text evidence="1">The sequence shown here is derived from an EMBL/GenBank/DDBJ whole genome shotgun (WGS) entry which is preliminary data.</text>
</comment>
<name>A0A165H1G0_9BACL</name>
<gene>
    <name evidence="1" type="ORF">AV656_06250</name>
</gene>
<sequence>MSMLQLMNSEGELKFYKGFNTKPKVNDSIRVLYIPLTSSRPNRANAFKNVSLKKVYSVYRVVNDNQVLIKDDQGELAHLLQSEYQVVEELSDKEIKLQKQNNDMLLAINKMIKDK</sequence>
<protein>
    <submittedName>
        <fullName evidence="1">Uncharacterized protein</fullName>
    </submittedName>
</protein>
<dbReference type="EMBL" id="LQNT01000009">
    <property type="protein sequence ID" value="KZE38504.1"/>
    <property type="molecule type" value="Genomic_DNA"/>
</dbReference>